<reference evidence="2" key="3">
    <citation type="submission" date="2025-09" db="UniProtKB">
        <authorList>
            <consortium name="Ensembl"/>
        </authorList>
    </citation>
    <scope>IDENTIFICATION</scope>
</reference>
<evidence type="ECO:0000313" key="2">
    <source>
        <dbReference type="Ensembl" id="ENSMGAP00000020628.1"/>
    </source>
</evidence>
<dbReference type="OrthoDB" id="13601at2759"/>
<feature type="region of interest" description="Disordered" evidence="1">
    <location>
        <begin position="1"/>
        <end position="45"/>
    </location>
</feature>
<name>A0A803XM82_MELGA</name>
<dbReference type="GeneTree" id="ENSGT00390000016548"/>
<dbReference type="AlphaFoldDB" id="A0A803XM82"/>
<proteinExistence type="predicted"/>
<protein>
    <submittedName>
        <fullName evidence="2">Chromosome 1 open reading frame 53</fullName>
    </submittedName>
</protein>
<dbReference type="Pfam" id="PF17653">
    <property type="entry name" value="DUF5522"/>
    <property type="match status" value="1"/>
</dbReference>
<evidence type="ECO:0000256" key="1">
    <source>
        <dbReference type="SAM" id="MobiDB-lite"/>
    </source>
</evidence>
<accession>A0A803XM82</accession>
<dbReference type="InParanoid" id="A0A803XM82"/>
<reference evidence="2 3" key="1">
    <citation type="journal article" date="2010" name="PLoS Biol.">
        <title>Multi-platform next-generation sequencing of the domestic turkey (Meleagris gallopavo): genome assembly and analysis.</title>
        <authorList>
            <person name="Dalloul R.A."/>
            <person name="Long J.A."/>
            <person name="Zimin A.V."/>
            <person name="Aslam L."/>
            <person name="Beal K."/>
            <person name="Blomberg L.A."/>
            <person name="Bouffard P."/>
            <person name="Burt D.W."/>
            <person name="Crasta O."/>
            <person name="Crooijmans R.P."/>
            <person name="Cooper K."/>
            <person name="Coulombe R.A."/>
            <person name="De S."/>
            <person name="Delany M.E."/>
            <person name="Dodgson J.B."/>
            <person name="Dong J.J."/>
            <person name="Evans C."/>
            <person name="Frederickson K.M."/>
            <person name="Flicek P."/>
            <person name="Florea L."/>
            <person name="Folkerts O."/>
            <person name="Groenen M.A."/>
            <person name="Harkins T.T."/>
            <person name="Herrero J."/>
            <person name="Hoffmann S."/>
            <person name="Megens H.J."/>
            <person name="Jiang A."/>
            <person name="de Jong P."/>
            <person name="Kaiser P."/>
            <person name="Kim H."/>
            <person name="Kim K.W."/>
            <person name="Kim S."/>
            <person name="Langenberger D."/>
            <person name="Lee M.K."/>
            <person name="Lee T."/>
            <person name="Mane S."/>
            <person name="Marcais G."/>
            <person name="Marz M."/>
            <person name="McElroy A.P."/>
            <person name="Modise T."/>
            <person name="Nefedov M."/>
            <person name="Notredame C."/>
            <person name="Paton I.R."/>
            <person name="Payne W.S."/>
            <person name="Pertea G."/>
            <person name="Prickett D."/>
            <person name="Puiu D."/>
            <person name="Qioa D."/>
            <person name="Raineri E."/>
            <person name="Ruffier M."/>
            <person name="Salzberg S.L."/>
            <person name="Schatz M.C."/>
            <person name="Scheuring C."/>
            <person name="Schmidt C.J."/>
            <person name="Schroeder S."/>
            <person name="Searle S.M."/>
            <person name="Smith E.J."/>
            <person name="Smith J."/>
            <person name="Sonstegard T.S."/>
            <person name="Stadler P.F."/>
            <person name="Tafer H."/>
            <person name="Tu Z.J."/>
            <person name="Van Tassell C.P."/>
            <person name="Vilella A.J."/>
            <person name="Williams K.P."/>
            <person name="Yorke J.A."/>
            <person name="Zhang L."/>
            <person name="Zhang H.B."/>
            <person name="Zhang X."/>
            <person name="Zhang Y."/>
            <person name="Reed K.M."/>
        </authorList>
    </citation>
    <scope>NUCLEOTIDE SEQUENCE [LARGE SCALE GENOMIC DNA]</scope>
</reference>
<dbReference type="Ensembl" id="ENSMGAT00000030610.1">
    <property type="protein sequence ID" value="ENSMGAP00000020628.1"/>
    <property type="gene ID" value="ENSMGAG00000017742.1"/>
</dbReference>
<reference evidence="2" key="2">
    <citation type="submission" date="2025-08" db="UniProtKB">
        <authorList>
            <consortium name="Ensembl"/>
        </authorList>
    </citation>
    <scope>IDENTIFICATION</scope>
</reference>
<evidence type="ECO:0000313" key="3">
    <source>
        <dbReference type="Proteomes" id="UP000001645"/>
    </source>
</evidence>
<dbReference type="PANTHER" id="PTHR21037:SF2">
    <property type="entry name" value="SIMILAR TO NOVEL PROTEIN"/>
    <property type="match status" value="1"/>
</dbReference>
<keyword evidence="3" id="KW-1185">Reference proteome</keyword>
<sequence length="112" mass="12480">MWHRRARRWQGAALGPAPAAHRCPERPERQGYAGPAQEGRGSECPCPATARTACAAGRQTYVDPATGYQVLTEAAHLRRGKCCGSACRHCPYEQVNVRDQSKKKRFNSFFYV</sequence>
<dbReference type="PANTHER" id="PTHR21037">
    <property type="entry name" value="39S RIBOSOMAL PROTEIN L14, MITOCHONDRIAL"/>
    <property type="match status" value="1"/>
</dbReference>
<dbReference type="Proteomes" id="UP000001645">
    <property type="component" value="Chromosome 10"/>
</dbReference>
<organism evidence="2 3">
    <name type="scientific">Meleagris gallopavo</name>
    <name type="common">Wild turkey</name>
    <dbReference type="NCBI Taxonomy" id="9103"/>
    <lineage>
        <taxon>Eukaryota</taxon>
        <taxon>Metazoa</taxon>
        <taxon>Chordata</taxon>
        <taxon>Craniata</taxon>
        <taxon>Vertebrata</taxon>
        <taxon>Euteleostomi</taxon>
        <taxon>Archelosauria</taxon>
        <taxon>Archosauria</taxon>
        <taxon>Dinosauria</taxon>
        <taxon>Saurischia</taxon>
        <taxon>Theropoda</taxon>
        <taxon>Coelurosauria</taxon>
        <taxon>Aves</taxon>
        <taxon>Neognathae</taxon>
        <taxon>Galloanserae</taxon>
        <taxon>Galliformes</taxon>
        <taxon>Phasianidae</taxon>
        <taxon>Meleagridinae</taxon>
        <taxon>Meleagris</taxon>
    </lineage>
</organism>
<gene>
    <name evidence="2" type="primary">C1orf53</name>
</gene>
<dbReference type="InterPro" id="IPR040807">
    <property type="entry name" value="DUF5522"/>
</dbReference>